<evidence type="ECO:0000313" key="1">
    <source>
        <dbReference type="EMBL" id="RCN29861.1"/>
    </source>
</evidence>
<reference evidence="1 2" key="1">
    <citation type="submission" date="2014-10" db="EMBL/GenBank/DDBJ databases">
        <title>Draft genome of the hookworm Ancylostoma caninum.</title>
        <authorList>
            <person name="Mitreva M."/>
        </authorList>
    </citation>
    <scope>NUCLEOTIDE SEQUENCE [LARGE SCALE GENOMIC DNA]</scope>
    <source>
        <strain evidence="1 2">Baltimore</strain>
    </source>
</reference>
<keyword evidence="2" id="KW-1185">Reference proteome</keyword>
<proteinExistence type="predicted"/>
<name>A0A368FCG3_ANCCA</name>
<dbReference type="AlphaFoldDB" id="A0A368FCG3"/>
<sequence length="59" mass="7070">MRHQLFPRHLHQLSGQRRLLRSLKGPQANVNENIRPSFSRRKKRGCAKKSRFYCRSSIH</sequence>
<accession>A0A368FCG3</accession>
<dbReference type="EMBL" id="JOJR01001751">
    <property type="protein sequence ID" value="RCN29861.1"/>
    <property type="molecule type" value="Genomic_DNA"/>
</dbReference>
<comment type="caution">
    <text evidence="1">The sequence shown here is derived from an EMBL/GenBank/DDBJ whole genome shotgun (WGS) entry which is preliminary data.</text>
</comment>
<gene>
    <name evidence="1" type="ORF">ANCCAN_24378</name>
</gene>
<organism evidence="1 2">
    <name type="scientific">Ancylostoma caninum</name>
    <name type="common">Dog hookworm</name>
    <dbReference type="NCBI Taxonomy" id="29170"/>
    <lineage>
        <taxon>Eukaryota</taxon>
        <taxon>Metazoa</taxon>
        <taxon>Ecdysozoa</taxon>
        <taxon>Nematoda</taxon>
        <taxon>Chromadorea</taxon>
        <taxon>Rhabditida</taxon>
        <taxon>Rhabditina</taxon>
        <taxon>Rhabditomorpha</taxon>
        <taxon>Strongyloidea</taxon>
        <taxon>Ancylostomatidae</taxon>
        <taxon>Ancylostomatinae</taxon>
        <taxon>Ancylostoma</taxon>
    </lineage>
</organism>
<protein>
    <submittedName>
        <fullName evidence="1">Uncharacterized protein</fullName>
    </submittedName>
</protein>
<dbReference type="Proteomes" id="UP000252519">
    <property type="component" value="Unassembled WGS sequence"/>
</dbReference>
<evidence type="ECO:0000313" key="2">
    <source>
        <dbReference type="Proteomes" id="UP000252519"/>
    </source>
</evidence>